<sequence length="289" mass="32482">MIEEDFPTVFHDADDIARRGQRMTFRLSKLRLVSAVVAALGGALSWKLGRFDVWALVALLGFLAALYAEIMLWTRRPERDWTAGRTIAEDIKSLAWRFTVGGHPFPASMPLAEARKLFQRRVNEIVARDGAGMTFHSVSRQATTRMAELRTRSLDERRQTYLDERISNQQRWYSDSANQHQQRANRFRALLLTGELIAIVLAAGRGFGVWDVDISGVMAAIVASGAAWLGLRQYEKLRLTYSTAANGLAYVSDQLADVPEDQWANSVLDAEESFRKENTTWMASQPSAA</sequence>
<feature type="domain" description="SMODS and SLOG-associating 2TM effector" evidence="3">
    <location>
        <begin position="7"/>
        <end position="158"/>
    </location>
</feature>
<evidence type="ECO:0000313" key="5">
    <source>
        <dbReference type="Proteomes" id="UP000246005"/>
    </source>
</evidence>
<reference evidence="4 5" key="1">
    <citation type="submission" date="2018-05" db="EMBL/GenBank/DDBJ databases">
        <title>Genomic Encyclopedia of Type Strains, Phase IV (KMG-IV): sequencing the most valuable type-strain genomes for metagenomic binning, comparative biology and taxonomic classification.</title>
        <authorList>
            <person name="Goeker M."/>
        </authorList>
    </citation>
    <scope>NUCLEOTIDE SEQUENCE [LARGE SCALE GENOMIC DNA]</scope>
    <source>
        <strain evidence="4 5">DSM 45480</strain>
    </source>
</reference>
<dbReference type="InterPro" id="IPR041116">
    <property type="entry name" value="SLATT_3"/>
</dbReference>
<keyword evidence="1" id="KW-1133">Transmembrane helix</keyword>
<dbReference type="Pfam" id="PF18181">
    <property type="entry name" value="SLATT_1"/>
    <property type="match status" value="1"/>
</dbReference>
<gene>
    <name evidence="4" type="ORF">C8D88_112100</name>
</gene>
<proteinExistence type="predicted"/>
<evidence type="ECO:0000256" key="1">
    <source>
        <dbReference type="SAM" id="Phobius"/>
    </source>
</evidence>
<dbReference type="Proteomes" id="UP000246005">
    <property type="component" value="Unassembled WGS sequence"/>
</dbReference>
<keyword evidence="1" id="KW-0812">Transmembrane</keyword>
<dbReference type="NCBIfam" id="NF033610">
    <property type="entry name" value="SLATT_3"/>
    <property type="match status" value="1"/>
</dbReference>
<feature type="transmembrane region" description="Helical" evidence="1">
    <location>
        <begin position="30"/>
        <end position="48"/>
    </location>
</feature>
<feature type="domain" description="SMODS and SLOG-associating 2TM effector" evidence="2">
    <location>
        <begin position="161"/>
        <end position="281"/>
    </location>
</feature>
<name>A0A316HS65_9PSEU</name>
<feature type="transmembrane region" description="Helical" evidence="1">
    <location>
        <begin position="214"/>
        <end position="231"/>
    </location>
</feature>
<keyword evidence="1" id="KW-0472">Membrane</keyword>
<dbReference type="Pfam" id="PF18184">
    <property type="entry name" value="SLATT_3"/>
    <property type="match status" value="1"/>
</dbReference>
<evidence type="ECO:0000259" key="2">
    <source>
        <dbReference type="Pfam" id="PF18181"/>
    </source>
</evidence>
<organism evidence="4 5">
    <name type="scientific">Lentzea atacamensis</name>
    <dbReference type="NCBI Taxonomy" id="531938"/>
    <lineage>
        <taxon>Bacteria</taxon>
        <taxon>Bacillati</taxon>
        <taxon>Actinomycetota</taxon>
        <taxon>Actinomycetes</taxon>
        <taxon>Pseudonocardiales</taxon>
        <taxon>Pseudonocardiaceae</taxon>
        <taxon>Lentzea</taxon>
    </lineage>
</organism>
<dbReference type="AlphaFoldDB" id="A0A316HS65"/>
<comment type="caution">
    <text evidence="4">The sequence shown here is derived from an EMBL/GenBank/DDBJ whole genome shotgun (WGS) entry which is preliminary data.</text>
</comment>
<dbReference type="InterPro" id="IPR040884">
    <property type="entry name" value="SLATT_1"/>
</dbReference>
<evidence type="ECO:0000313" key="4">
    <source>
        <dbReference type="EMBL" id="PWK82850.1"/>
    </source>
</evidence>
<feature type="transmembrane region" description="Helical" evidence="1">
    <location>
        <begin position="54"/>
        <end position="73"/>
    </location>
</feature>
<protein>
    <submittedName>
        <fullName evidence="4">Uncharacterized protein DUF4231</fullName>
    </submittedName>
</protein>
<feature type="transmembrane region" description="Helical" evidence="1">
    <location>
        <begin position="189"/>
        <end position="208"/>
    </location>
</feature>
<dbReference type="NCBIfam" id="NF033634">
    <property type="entry name" value="SLATT_1"/>
    <property type="match status" value="1"/>
</dbReference>
<dbReference type="EMBL" id="QGHB01000012">
    <property type="protein sequence ID" value="PWK82850.1"/>
    <property type="molecule type" value="Genomic_DNA"/>
</dbReference>
<accession>A0A316HS65</accession>
<evidence type="ECO:0000259" key="3">
    <source>
        <dbReference type="Pfam" id="PF18184"/>
    </source>
</evidence>
<dbReference type="RefSeq" id="WP_109640189.1">
    <property type="nucleotide sequence ID" value="NZ_QGHB01000012.1"/>
</dbReference>